<reference evidence="2" key="1">
    <citation type="journal article" date="2017" name="Nat. Microbiol.">
        <title>Global analysis of biosynthetic gene clusters reveals vast potential of secondary metabolite production in Penicillium species.</title>
        <authorList>
            <person name="Nielsen J.C."/>
            <person name="Grijseels S."/>
            <person name="Prigent S."/>
            <person name="Ji B."/>
            <person name="Dainat J."/>
            <person name="Nielsen K.F."/>
            <person name="Frisvad J.C."/>
            <person name="Workman M."/>
            <person name="Nielsen J."/>
        </authorList>
    </citation>
    <scope>NUCLEOTIDE SEQUENCE [LARGE SCALE GENOMIC DNA]</scope>
    <source>
        <strain evidence="2">IBT 11843</strain>
    </source>
</reference>
<sequence>MGYDENSRIWFQTGLDPGTIITLDQPVPSQWQIVEKLNEHNDQLSKEERDYFDSGYSFASTKLLCRDPKNHAKEAFVRIVKQLPFRNTEQIAVEARSKQATTYIPPELTAYQKLTQQGSTHTPRLLGYKVTTQDKSALAPNGFLIYLAWEIVPGLRLGDKHGPDPFWTLDFSEREAIRASFIEGLMELRKNGYLNDDRGLSSLVWHKGSNTVYFLGFREGHEGKPTTRPLDELKWMLMYHLVIAPKREGRGSCLDVDTSRWRF</sequence>
<dbReference type="OMA" id="CAKANAN"/>
<evidence type="ECO:0000313" key="1">
    <source>
        <dbReference type="EMBL" id="OQD70639.1"/>
    </source>
</evidence>
<protein>
    <submittedName>
        <fullName evidence="1">Uncharacterized protein</fullName>
    </submittedName>
</protein>
<name>A0A1V6P124_PENDC</name>
<dbReference type="AlphaFoldDB" id="A0A1V6P124"/>
<proteinExistence type="predicted"/>
<organism evidence="1 2">
    <name type="scientific">Penicillium decumbens</name>
    <dbReference type="NCBI Taxonomy" id="69771"/>
    <lineage>
        <taxon>Eukaryota</taxon>
        <taxon>Fungi</taxon>
        <taxon>Dikarya</taxon>
        <taxon>Ascomycota</taxon>
        <taxon>Pezizomycotina</taxon>
        <taxon>Eurotiomycetes</taxon>
        <taxon>Eurotiomycetidae</taxon>
        <taxon>Eurotiales</taxon>
        <taxon>Aspergillaceae</taxon>
        <taxon>Penicillium</taxon>
    </lineage>
</organism>
<gene>
    <name evidence="1" type="ORF">PENDEC_c022G07214</name>
</gene>
<keyword evidence="2" id="KW-1185">Reference proteome</keyword>
<comment type="caution">
    <text evidence="1">The sequence shown here is derived from an EMBL/GenBank/DDBJ whole genome shotgun (WGS) entry which is preliminary data.</text>
</comment>
<accession>A0A1V6P124</accession>
<dbReference type="EMBL" id="MDYL01000022">
    <property type="protein sequence ID" value="OQD70639.1"/>
    <property type="molecule type" value="Genomic_DNA"/>
</dbReference>
<dbReference type="OrthoDB" id="4207132at2759"/>
<dbReference type="Proteomes" id="UP000191522">
    <property type="component" value="Unassembled WGS sequence"/>
</dbReference>
<evidence type="ECO:0000313" key="2">
    <source>
        <dbReference type="Proteomes" id="UP000191522"/>
    </source>
</evidence>